<dbReference type="HOGENOM" id="CLU_2827994_0_0_6"/>
<keyword evidence="1" id="KW-0472">Membrane</keyword>
<accession>A0A061JKC0</accession>
<dbReference type="EMBL" id="AMCZ02000026">
    <property type="protein sequence ID" value="EWC40021.1"/>
    <property type="molecule type" value="Genomic_DNA"/>
</dbReference>
<proteinExistence type="predicted"/>
<organism evidence="2 3">
    <name type="scientific">Stutzerimonas stutzeri KOS6</name>
    <dbReference type="NCBI Taxonomy" id="1218352"/>
    <lineage>
        <taxon>Bacteria</taxon>
        <taxon>Pseudomonadati</taxon>
        <taxon>Pseudomonadota</taxon>
        <taxon>Gammaproteobacteria</taxon>
        <taxon>Pseudomonadales</taxon>
        <taxon>Pseudomonadaceae</taxon>
        <taxon>Stutzerimonas</taxon>
    </lineage>
</organism>
<gene>
    <name evidence="2" type="ORF">B597_017095</name>
</gene>
<sequence length="66" mass="7359">MFLGRTFKVGTFVLLKLLQFLLEHLINQRRLFPPWLALGFTLGGISGYFAAVNICKALCLALKFGA</sequence>
<keyword evidence="1" id="KW-0812">Transmembrane</keyword>
<evidence type="ECO:0000313" key="3">
    <source>
        <dbReference type="Proteomes" id="UP000026923"/>
    </source>
</evidence>
<evidence type="ECO:0000256" key="1">
    <source>
        <dbReference type="SAM" id="Phobius"/>
    </source>
</evidence>
<protein>
    <submittedName>
        <fullName evidence="2">Uncharacterized protein</fullName>
    </submittedName>
</protein>
<comment type="caution">
    <text evidence="2">The sequence shown here is derived from an EMBL/GenBank/DDBJ whole genome shotgun (WGS) entry which is preliminary data.</text>
</comment>
<dbReference type="AlphaFoldDB" id="A0A061JKC0"/>
<reference evidence="2 3" key="1">
    <citation type="journal article" date="2013" name="Genome Announc.">
        <title>Draft Genome of the Nitrogen-Fixing Bacterium Pseudomonas stutzeri Strain KOS6 Isolated from Industrial Hydrocarbon Sludge.</title>
        <authorList>
            <person name="Grigoryeva T.V."/>
            <person name="Laikov A.V."/>
            <person name="Naumova R.P."/>
            <person name="Manolov A.I."/>
            <person name="Larin A.K."/>
            <person name="Karpova I.Y."/>
            <person name="Semashko T.A."/>
            <person name="Alexeev D.G."/>
            <person name="Kostryukova E.S."/>
            <person name="Muller R."/>
            <person name="Govorun V.M."/>
        </authorList>
    </citation>
    <scope>NUCLEOTIDE SEQUENCE [LARGE SCALE GENOMIC DNA]</scope>
    <source>
        <strain evidence="2 3">KOS6</strain>
    </source>
</reference>
<dbReference type="Proteomes" id="UP000026923">
    <property type="component" value="Unassembled WGS sequence"/>
</dbReference>
<name>A0A061JKC0_STUST</name>
<evidence type="ECO:0000313" key="2">
    <source>
        <dbReference type="EMBL" id="EWC40021.1"/>
    </source>
</evidence>
<feature type="transmembrane region" description="Helical" evidence="1">
    <location>
        <begin position="32"/>
        <end position="54"/>
    </location>
</feature>
<keyword evidence="1" id="KW-1133">Transmembrane helix</keyword>